<keyword evidence="5" id="KW-1185">Reference proteome</keyword>
<evidence type="ECO:0000256" key="3">
    <source>
        <dbReference type="PROSITE-ProRule" id="PRU00221"/>
    </source>
</evidence>
<gene>
    <name evidence="4" type="ORF">RchiOBHm_Chr5g0021611</name>
</gene>
<dbReference type="InterPro" id="IPR052254">
    <property type="entry name" value="CUL4-DDB1_E3_ligase_receptor"/>
</dbReference>
<dbReference type="Gramene" id="PRQ30166">
    <property type="protein sequence ID" value="PRQ30166"/>
    <property type="gene ID" value="RchiOBHm_Chr5g0021611"/>
</dbReference>
<evidence type="ECO:0000313" key="5">
    <source>
        <dbReference type="Proteomes" id="UP000238479"/>
    </source>
</evidence>
<sequence length="156" mass="17989">MFWHNNLFTRNGAIVTVDVHEKREGFSARHASHRIRHSPLDSTPGKSSEKWFKFDDQYFLASSMDGTVKLYDHRIIQRGAVQTYEGNVNSHTRLQLGVDPSERFFISGGEDCNLRLWSIKSGELLFEDKLTNTVTPTVCWQKAEAFKGLQDERQKL</sequence>
<keyword evidence="2" id="KW-0677">Repeat</keyword>
<feature type="repeat" description="WD" evidence="3">
    <location>
        <begin position="96"/>
        <end position="127"/>
    </location>
</feature>
<comment type="caution">
    <text evidence="4">The sequence shown here is derived from an EMBL/GenBank/DDBJ whole genome shotgun (WGS) entry which is preliminary data.</text>
</comment>
<reference evidence="4 5" key="1">
    <citation type="journal article" date="2018" name="Nat. Genet.">
        <title>The Rosa genome provides new insights in the design of modern roses.</title>
        <authorList>
            <person name="Bendahmane M."/>
        </authorList>
    </citation>
    <scope>NUCLEOTIDE SEQUENCE [LARGE SCALE GENOMIC DNA]</scope>
    <source>
        <strain evidence="5">cv. Old Blush</strain>
    </source>
</reference>
<dbReference type="Gene3D" id="2.130.10.10">
    <property type="entry name" value="YVTN repeat-like/Quinoprotein amine dehydrogenase"/>
    <property type="match status" value="1"/>
</dbReference>
<dbReference type="InterPro" id="IPR015943">
    <property type="entry name" value="WD40/YVTN_repeat-like_dom_sf"/>
</dbReference>
<dbReference type="SUPFAM" id="SSF50978">
    <property type="entry name" value="WD40 repeat-like"/>
    <property type="match status" value="1"/>
</dbReference>
<accession>A0A2P6Q7L5</accession>
<proteinExistence type="predicted"/>
<dbReference type="PANTHER" id="PTHR44472:SF1">
    <property type="entry name" value="DDB1 AND CUL4 ASSOCIATED FACTOR 4"/>
    <property type="match status" value="1"/>
</dbReference>
<evidence type="ECO:0000256" key="2">
    <source>
        <dbReference type="ARBA" id="ARBA00022737"/>
    </source>
</evidence>
<dbReference type="InterPro" id="IPR001680">
    <property type="entry name" value="WD40_rpt"/>
</dbReference>
<dbReference type="PROSITE" id="PS50082">
    <property type="entry name" value="WD_REPEATS_2"/>
    <property type="match status" value="1"/>
</dbReference>
<dbReference type="EMBL" id="PDCK01000043">
    <property type="protein sequence ID" value="PRQ30166.1"/>
    <property type="molecule type" value="Genomic_DNA"/>
</dbReference>
<dbReference type="InterPro" id="IPR036322">
    <property type="entry name" value="WD40_repeat_dom_sf"/>
</dbReference>
<dbReference type="PANTHER" id="PTHR44472">
    <property type="entry name" value="DDB1- AND CUL4-ASSOCIATED FACTOR 4-RELATED"/>
    <property type="match status" value="1"/>
</dbReference>
<evidence type="ECO:0000256" key="1">
    <source>
        <dbReference type="ARBA" id="ARBA00022574"/>
    </source>
</evidence>
<evidence type="ECO:0000313" key="4">
    <source>
        <dbReference type="EMBL" id="PRQ30166.1"/>
    </source>
</evidence>
<name>A0A2P6Q7L5_ROSCH</name>
<dbReference type="Pfam" id="PF00400">
    <property type="entry name" value="WD40"/>
    <property type="match status" value="2"/>
</dbReference>
<dbReference type="AlphaFoldDB" id="A0A2P6Q7L5"/>
<dbReference type="Proteomes" id="UP000238479">
    <property type="component" value="Chromosome 5"/>
</dbReference>
<protein>
    <submittedName>
        <fullName evidence="4">Putative transcription factor WD40-like family</fullName>
    </submittedName>
</protein>
<dbReference type="SMART" id="SM00320">
    <property type="entry name" value="WD40"/>
    <property type="match status" value="2"/>
</dbReference>
<keyword evidence="1 3" id="KW-0853">WD repeat</keyword>
<organism evidence="4 5">
    <name type="scientific">Rosa chinensis</name>
    <name type="common">China rose</name>
    <dbReference type="NCBI Taxonomy" id="74649"/>
    <lineage>
        <taxon>Eukaryota</taxon>
        <taxon>Viridiplantae</taxon>
        <taxon>Streptophyta</taxon>
        <taxon>Embryophyta</taxon>
        <taxon>Tracheophyta</taxon>
        <taxon>Spermatophyta</taxon>
        <taxon>Magnoliopsida</taxon>
        <taxon>eudicotyledons</taxon>
        <taxon>Gunneridae</taxon>
        <taxon>Pentapetalae</taxon>
        <taxon>rosids</taxon>
        <taxon>fabids</taxon>
        <taxon>Rosales</taxon>
        <taxon>Rosaceae</taxon>
        <taxon>Rosoideae</taxon>
        <taxon>Rosoideae incertae sedis</taxon>
        <taxon>Rosa</taxon>
    </lineage>
</organism>
<dbReference type="STRING" id="74649.A0A2P6Q7L5"/>